<dbReference type="RefSeq" id="WP_066329788.1">
    <property type="nucleotide sequence ID" value="NZ_BJVF01000002.1"/>
</dbReference>
<feature type="coiled-coil region" evidence="1">
    <location>
        <begin position="302"/>
        <end position="371"/>
    </location>
</feature>
<dbReference type="Proteomes" id="UP000093226">
    <property type="component" value="Unassembled WGS sequence"/>
</dbReference>
<evidence type="ECO:0000313" key="4">
    <source>
        <dbReference type="EMBL" id="OCB68873.1"/>
    </source>
</evidence>
<evidence type="ECO:0000259" key="2">
    <source>
        <dbReference type="Pfam" id="PF13271"/>
    </source>
</evidence>
<reference evidence="3 8" key="4">
    <citation type="submission" date="2019-07" db="EMBL/GenBank/DDBJ databases">
        <title>Whole genome shotgun sequence of Flavobacterium glycines NBRC 105008.</title>
        <authorList>
            <person name="Hosoyama A."/>
            <person name="Uohara A."/>
            <person name="Ohji S."/>
            <person name="Ichikawa N."/>
        </authorList>
    </citation>
    <scope>NUCLEOTIDE SEQUENCE [LARGE SCALE GENOMIC DNA]</scope>
    <source>
        <strain evidence="3 8">NBRC 105008</strain>
    </source>
</reference>
<evidence type="ECO:0000313" key="8">
    <source>
        <dbReference type="Proteomes" id="UP000321579"/>
    </source>
</evidence>
<proteinExistence type="predicted"/>
<keyword evidence="1" id="KW-0175">Coiled coil</keyword>
<dbReference type="InterPro" id="IPR025139">
    <property type="entry name" value="DUF4062"/>
</dbReference>
<evidence type="ECO:0000313" key="5">
    <source>
        <dbReference type="EMBL" id="SDJ30487.1"/>
    </source>
</evidence>
<evidence type="ECO:0000313" key="6">
    <source>
        <dbReference type="Proteomes" id="UP000093226"/>
    </source>
</evidence>
<sequence>MPALISKYRIFLASPSDLTEERFALDEVVSELNLTYGNPNNIVIELLKWEKNSAPGASSIEVQSLINNDIPEYDLFIGLLWLRFGTPTKNFGSGTEEEFEIAYSKFLNEQNSVQILFYFKNALPNSINDIDPEQLSKVKKFKKSLGEKSILFWDFEHKEDLCRFLRTHIPTRIENLRKTSNLKTINLKEKPNISSIIIETEDEYGILDYQEFIEESLENSNQSLSKINDATEVIGKEINKKAEEINRLVANNHNQPIGAKVQRNIFVRTANIVNDYANRIEPEIPIYMSNFERGIDALSKLINIYKSDFEDKNKELNEIKLQLKSLINNLPGAIENTKGFLEALESWPRMSKELNNSRKNAAEKLRELISKIETSHTIAVEVYKSI</sequence>
<dbReference type="OrthoDB" id="6249026at2"/>
<organism evidence="4 6">
    <name type="scientific">Flavobacterium glycines</name>
    <dbReference type="NCBI Taxonomy" id="551990"/>
    <lineage>
        <taxon>Bacteria</taxon>
        <taxon>Pseudomonadati</taxon>
        <taxon>Bacteroidota</taxon>
        <taxon>Flavobacteriia</taxon>
        <taxon>Flavobacteriales</taxon>
        <taxon>Flavobacteriaceae</taxon>
        <taxon>Flavobacterium</taxon>
    </lineage>
</organism>
<dbReference type="STRING" id="551990.SAMN05192550_1863"/>
<dbReference type="EMBL" id="LVEO01000029">
    <property type="protein sequence ID" value="OCB68873.1"/>
    <property type="molecule type" value="Genomic_DNA"/>
</dbReference>
<dbReference type="Proteomes" id="UP000321579">
    <property type="component" value="Unassembled WGS sequence"/>
</dbReference>
<name>A0A1B9DGS3_9FLAO</name>
<reference evidence="6" key="1">
    <citation type="submission" date="2016-03" db="EMBL/GenBank/DDBJ databases">
        <title>Draft genome sequence of Paenibacillus glacialis DSM 22343.</title>
        <authorList>
            <person name="Shin S.-K."/>
            <person name="Yi H."/>
        </authorList>
    </citation>
    <scope>NUCLEOTIDE SEQUENCE [LARGE SCALE GENOMIC DNA]</scope>
    <source>
        <strain evidence="6">NBRC 105008</strain>
    </source>
</reference>
<keyword evidence="7" id="KW-1185">Reference proteome</keyword>
<reference evidence="4" key="2">
    <citation type="submission" date="2016-03" db="EMBL/GenBank/DDBJ databases">
        <authorList>
            <person name="Ploux O."/>
        </authorList>
    </citation>
    <scope>NUCLEOTIDE SEQUENCE</scope>
    <source>
        <strain evidence="4">NBRC 105008</strain>
    </source>
</reference>
<protein>
    <recommendedName>
        <fullName evidence="2">DUF4062 domain-containing protein</fullName>
    </recommendedName>
</protein>
<comment type="caution">
    <text evidence="4">The sequence shown here is derived from an EMBL/GenBank/DDBJ whole genome shotgun (WGS) entry which is preliminary data.</text>
</comment>
<dbReference type="Proteomes" id="UP000182367">
    <property type="component" value="Unassembled WGS sequence"/>
</dbReference>
<dbReference type="AlphaFoldDB" id="A0A1B9DGS3"/>
<gene>
    <name evidence="4" type="ORF">FBGL_14925</name>
    <name evidence="3" type="ORF">FGL01_17960</name>
    <name evidence="5" type="ORF">SAMN05192550_1863</name>
</gene>
<evidence type="ECO:0000256" key="1">
    <source>
        <dbReference type="SAM" id="Coils"/>
    </source>
</evidence>
<evidence type="ECO:0000313" key="7">
    <source>
        <dbReference type="Proteomes" id="UP000182367"/>
    </source>
</evidence>
<evidence type="ECO:0000313" key="3">
    <source>
        <dbReference type="EMBL" id="GEL11057.1"/>
    </source>
</evidence>
<reference evidence="5 7" key="3">
    <citation type="submission" date="2016-10" db="EMBL/GenBank/DDBJ databases">
        <authorList>
            <person name="Varghese N."/>
            <person name="Submissions S."/>
        </authorList>
    </citation>
    <scope>NUCLEOTIDE SEQUENCE [LARGE SCALE GENOMIC DNA]</scope>
    <source>
        <strain evidence="5 7">Gm-149</strain>
    </source>
</reference>
<dbReference type="EMBL" id="FNEO01000002">
    <property type="protein sequence ID" value="SDJ30487.1"/>
    <property type="molecule type" value="Genomic_DNA"/>
</dbReference>
<accession>A0A1B9DGS3</accession>
<dbReference type="Pfam" id="PF13271">
    <property type="entry name" value="DUF4062"/>
    <property type="match status" value="1"/>
</dbReference>
<dbReference type="EMBL" id="BJVF01000002">
    <property type="protein sequence ID" value="GEL11057.1"/>
    <property type="molecule type" value="Genomic_DNA"/>
</dbReference>
<feature type="domain" description="DUF4062" evidence="2">
    <location>
        <begin position="9"/>
        <end position="102"/>
    </location>
</feature>